<feature type="compositionally biased region" description="Polar residues" evidence="5">
    <location>
        <begin position="323"/>
        <end position="375"/>
    </location>
</feature>
<dbReference type="EMBL" id="LUGH01000208">
    <property type="protein sequence ID" value="OBZ87641.1"/>
    <property type="molecule type" value="Genomic_DNA"/>
</dbReference>
<sequence length="388" mass="44411">MFPPVYATLSWFEYLRYDYATTINFFATLFEAFAVFNLYVCLQAYLKPYRQEAGALKEEKDTKIMFIYNLHLKSKWGMHYRTLTDILVFQYPIWSMFDSFISIFAELKGRFCEGVYSFKGAYVYLTIIDFISLSIILGALFTYLDVFHNEWKRGNIRAHGMFWCVKGPIMVNFYLGQILLTILSTAGVIKGTDGSHGSIAWPADAVKNGMYVIIVCVVMMVDSIMMNKFFGPQDNIQSAASVGQTKRMSGWKAFVDGYLAYIPEFFYMTICCGADSFRLIRKRRELKKRKDAAGGNGTSMNGGADHLLDDQSREEHVEYKMTDVNQNTAHSYTSTPTNSRHDSMSYSPASNQHRMEQTNAPHQPSSVPYSQTSVTFPEPQYHNPYHSN</sequence>
<accession>A0A1C7NEW3</accession>
<evidence type="ECO:0000256" key="2">
    <source>
        <dbReference type="ARBA" id="ARBA00022692"/>
    </source>
</evidence>
<keyword evidence="8" id="KW-1185">Reference proteome</keyword>
<feature type="transmembrane region" description="Helical" evidence="6">
    <location>
        <begin position="20"/>
        <end position="42"/>
    </location>
</feature>
<evidence type="ECO:0000313" key="8">
    <source>
        <dbReference type="Proteomes" id="UP000093000"/>
    </source>
</evidence>
<feature type="region of interest" description="Disordered" evidence="5">
    <location>
        <begin position="287"/>
        <end position="307"/>
    </location>
</feature>
<evidence type="ECO:0000256" key="6">
    <source>
        <dbReference type="SAM" id="Phobius"/>
    </source>
</evidence>
<dbReference type="OrthoDB" id="5348404at2759"/>
<comment type="caution">
    <text evidence="7">The sequence shown here is derived from an EMBL/GenBank/DDBJ whole genome shotgun (WGS) entry which is preliminary data.</text>
</comment>
<proteinExistence type="predicted"/>
<evidence type="ECO:0000256" key="1">
    <source>
        <dbReference type="ARBA" id="ARBA00004141"/>
    </source>
</evidence>
<dbReference type="STRING" id="101091.A0A1C7NEW3"/>
<keyword evidence="3 6" id="KW-1133">Transmembrane helix</keyword>
<feature type="transmembrane region" description="Helical" evidence="6">
    <location>
        <begin position="169"/>
        <end position="189"/>
    </location>
</feature>
<dbReference type="InParanoid" id="A0A1C7NEW3"/>
<dbReference type="PANTHER" id="PTHR23423">
    <property type="entry name" value="ORGANIC SOLUTE TRANSPORTER-RELATED"/>
    <property type="match status" value="1"/>
</dbReference>
<reference evidence="7 8" key="1">
    <citation type="submission" date="2016-03" db="EMBL/GenBank/DDBJ databases">
        <title>Choanephora cucurbitarum.</title>
        <authorList>
            <person name="Min B."/>
            <person name="Park H."/>
            <person name="Park J.-H."/>
            <person name="Shin H.-D."/>
            <person name="Choi I.-G."/>
        </authorList>
    </citation>
    <scope>NUCLEOTIDE SEQUENCE [LARGE SCALE GENOMIC DNA]</scope>
    <source>
        <strain evidence="7 8">KUS-F28377</strain>
    </source>
</reference>
<name>A0A1C7NEW3_9FUNG</name>
<organism evidence="7 8">
    <name type="scientific">Choanephora cucurbitarum</name>
    <dbReference type="NCBI Taxonomy" id="101091"/>
    <lineage>
        <taxon>Eukaryota</taxon>
        <taxon>Fungi</taxon>
        <taxon>Fungi incertae sedis</taxon>
        <taxon>Mucoromycota</taxon>
        <taxon>Mucoromycotina</taxon>
        <taxon>Mucoromycetes</taxon>
        <taxon>Mucorales</taxon>
        <taxon>Mucorineae</taxon>
        <taxon>Choanephoraceae</taxon>
        <taxon>Choanephoroideae</taxon>
        <taxon>Choanephora</taxon>
    </lineage>
</organism>
<keyword evidence="4 6" id="KW-0472">Membrane</keyword>
<feature type="transmembrane region" description="Helical" evidence="6">
    <location>
        <begin position="210"/>
        <end position="230"/>
    </location>
</feature>
<evidence type="ECO:0000256" key="4">
    <source>
        <dbReference type="ARBA" id="ARBA00023136"/>
    </source>
</evidence>
<protein>
    <submittedName>
        <fullName evidence="7">Uncharacterized protein</fullName>
    </submittedName>
</protein>
<dbReference type="InterPro" id="IPR005178">
    <property type="entry name" value="Ostalpha/TMEM184C"/>
</dbReference>
<gene>
    <name evidence="7" type="ORF">A0J61_04306</name>
</gene>
<dbReference type="Proteomes" id="UP000093000">
    <property type="component" value="Unassembled WGS sequence"/>
</dbReference>
<evidence type="ECO:0000313" key="7">
    <source>
        <dbReference type="EMBL" id="OBZ87641.1"/>
    </source>
</evidence>
<feature type="transmembrane region" description="Helical" evidence="6">
    <location>
        <begin position="121"/>
        <end position="144"/>
    </location>
</feature>
<dbReference type="Pfam" id="PF03619">
    <property type="entry name" value="Solute_trans_a"/>
    <property type="match status" value="1"/>
</dbReference>
<evidence type="ECO:0000256" key="3">
    <source>
        <dbReference type="ARBA" id="ARBA00022989"/>
    </source>
</evidence>
<dbReference type="SMART" id="SM01417">
    <property type="entry name" value="Solute_trans_a"/>
    <property type="match status" value="1"/>
</dbReference>
<evidence type="ECO:0000256" key="5">
    <source>
        <dbReference type="SAM" id="MobiDB-lite"/>
    </source>
</evidence>
<comment type="subcellular location">
    <subcellularLocation>
        <location evidence="1">Membrane</location>
        <topology evidence="1">Multi-pass membrane protein</topology>
    </subcellularLocation>
</comment>
<feature type="transmembrane region" description="Helical" evidence="6">
    <location>
        <begin position="258"/>
        <end position="280"/>
    </location>
</feature>
<keyword evidence="2 6" id="KW-0812">Transmembrane</keyword>
<dbReference type="AlphaFoldDB" id="A0A1C7NEW3"/>
<feature type="region of interest" description="Disordered" evidence="5">
    <location>
        <begin position="321"/>
        <end position="388"/>
    </location>
</feature>
<dbReference type="GO" id="GO:0016020">
    <property type="term" value="C:membrane"/>
    <property type="evidence" value="ECO:0007669"/>
    <property type="project" value="UniProtKB-SubCell"/>
</dbReference>